<name>A0A094YHE2_9BACT</name>
<dbReference type="Gene3D" id="3.90.1570.10">
    <property type="entry name" value="tt1808, chain A"/>
    <property type="match status" value="1"/>
</dbReference>
<dbReference type="RefSeq" id="WP_023525256.1">
    <property type="nucleotide sequence ID" value="NZ_JPGK01000014.1"/>
</dbReference>
<dbReference type="PANTHER" id="PTHR34107:SF4">
    <property type="entry name" value="SLL1222 PROTEIN"/>
    <property type="match status" value="1"/>
</dbReference>
<dbReference type="InterPro" id="IPR008538">
    <property type="entry name" value="Uma2"/>
</dbReference>
<dbReference type="SUPFAM" id="SSF52980">
    <property type="entry name" value="Restriction endonuclease-like"/>
    <property type="match status" value="1"/>
</dbReference>
<dbReference type="AlphaFoldDB" id="A0A094YHE2"/>
<proteinExistence type="predicted"/>
<accession>A0A094YHE2</accession>
<evidence type="ECO:0000259" key="1">
    <source>
        <dbReference type="Pfam" id="PF05685"/>
    </source>
</evidence>
<dbReference type="EMBL" id="JPGK01000014">
    <property type="protein sequence ID" value="KGA92596.1"/>
    <property type="molecule type" value="Genomic_DNA"/>
</dbReference>
<dbReference type="Pfam" id="PF05685">
    <property type="entry name" value="Uma2"/>
    <property type="match status" value="1"/>
</dbReference>
<evidence type="ECO:0000313" key="3">
    <source>
        <dbReference type="Proteomes" id="UP000029452"/>
    </source>
</evidence>
<organism evidence="2 3">
    <name type="scientific">Leptospirillum ferriphilum</name>
    <dbReference type="NCBI Taxonomy" id="178606"/>
    <lineage>
        <taxon>Bacteria</taxon>
        <taxon>Pseudomonadati</taxon>
        <taxon>Nitrospirota</taxon>
        <taxon>Nitrospiria</taxon>
        <taxon>Nitrospirales</taxon>
        <taxon>Nitrospiraceae</taxon>
        <taxon>Leptospirillum</taxon>
    </lineage>
</organism>
<comment type="caution">
    <text evidence="2">The sequence shown here is derived from an EMBL/GenBank/DDBJ whole genome shotgun (WGS) entry which is preliminary data.</text>
</comment>
<dbReference type="InterPro" id="IPR011335">
    <property type="entry name" value="Restrct_endonuc-II-like"/>
</dbReference>
<reference evidence="2 3" key="1">
    <citation type="submission" date="2014-06" db="EMBL/GenBank/DDBJ databases">
        <title>Draft genome sequence of iron oxidizing acidophile Leptospirillum ferriphilum DSM14647.</title>
        <authorList>
            <person name="Cardenas J.P."/>
            <person name="Lazcano M."/>
            <person name="Ossandon F.J."/>
            <person name="Corbett M."/>
            <person name="Holmes D.S."/>
            <person name="Watkin E."/>
        </authorList>
    </citation>
    <scope>NUCLEOTIDE SEQUENCE [LARGE SCALE GENOMIC DNA]</scope>
    <source>
        <strain evidence="2 3">DSM 14647</strain>
    </source>
</reference>
<evidence type="ECO:0000313" key="2">
    <source>
        <dbReference type="EMBL" id="KGA92596.1"/>
    </source>
</evidence>
<feature type="domain" description="Putative restriction endonuclease" evidence="1">
    <location>
        <begin position="8"/>
        <end position="123"/>
    </location>
</feature>
<gene>
    <name evidence="2" type="ORF">LptCag_1740</name>
</gene>
<protein>
    <recommendedName>
        <fullName evidence="1">Putative restriction endonuclease domain-containing protein</fullName>
    </recommendedName>
</protein>
<dbReference type="CDD" id="cd06260">
    <property type="entry name" value="DUF820-like"/>
    <property type="match status" value="1"/>
</dbReference>
<sequence length="165" mass="18359">MLQSIVFLANNPLGEVFFAPTDVILSHDPLRAVEPDLVFVSKDRLSLIGEKNIEGAPDLLVEILSEGTEKRDRREKFALYERSGVPEYWIVDPDTDTVQVFRLSGNTYQSPAEFRRQDVLVSPNARIIAPFGVSPHKSARGSPDHLSCIASKPIKTGKGRGVWFP</sequence>
<dbReference type="Proteomes" id="UP000029452">
    <property type="component" value="Unassembled WGS sequence"/>
</dbReference>
<dbReference type="InterPro" id="IPR012296">
    <property type="entry name" value="Nuclease_put_TT1808"/>
</dbReference>
<dbReference type="PATRIC" id="fig|178606.4.peg.2639"/>
<dbReference type="PANTHER" id="PTHR34107">
    <property type="entry name" value="SLL0198 PROTEIN-RELATED"/>
    <property type="match status" value="1"/>
</dbReference>